<sequence length="400" mass="42403">MRFSNSSPGRGVQLLCWSSVALDGFDLIALAVVFPVLLKGNVWGLTAATASVIAMIGLVGMTVGAIVIGSVAERIGPAKALVASVAFFSVFTLLSASAPSAILFTILRFLAGVGLGGCMPIAVAIVAAHRAGQGKSSSATTTLMTGYNVGAVLCALLGMFLIPWLGWQSMFVAGALPALVLVPLMIRYLSDPDTQGTTAVPAARIGRASRETISGLFRGVQLRATLAFWTATFMGLLLIYGLNTWLPEIMRAAGYSVGNSLAFLLTLNLGAILGYLLGGRFADRGGVRRTTIGWFAGAAIFLAVFALPLPEPILYAALFLAGFFVFSSQALTYAYTQKVYPNRLRATGVGNLRASARRSPIDRRHRLSVGFLCLRHRWCPRGSGRLDRARADTATARSHR</sequence>
<dbReference type="CDD" id="cd17365">
    <property type="entry name" value="MFS_PcaK_like"/>
    <property type="match status" value="1"/>
</dbReference>
<accession>A0ABN3C3N7</accession>
<dbReference type="Proteomes" id="UP001500432">
    <property type="component" value="Unassembled WGS sequence"/>
</dbReference>
<proteinExistence type="predicted"/>
<feature type="transmembrane region" description="Helical" evidence="5">
    <location>
        <begin position="313"/>
        <end position="335"/>
    </location>
</feature>
<feature type="transmembrane region" description="Helical" evidence="5">
    <location>
        <begin position="290"/>
        <end position="307"/>
    </location>
</feature>
<organism evidence="7 8">
    <name type="scientific">Sinomonas flava</name>
    <dbReference type="NCBI Taxonomy" id="496857"/>
    <lineage>
        <taxon>Bacteria</taxon>
        <taxon>Bacillati</taxon>
        <taxon>Actinomycetota</taxon>
        <taxon>Actinomycetes</taxon>
        <taxon>Micrococcales</taxon>
        <taxon>Micrococcaceae</taxon>
        <taxon>Sinomonas</taxon>
    </lineage>
</organism>
<dbReference type="PROSITE" id="PS50850">
    <property type="entry name" value="MFS"/>
    <property type="match status" value="1"/>
</dbReference>
<name>A0ABN3C3N7_9MICC</name>
<gene>
    <name evidence="7" type="ORF">GCM10009849_35990</name>
</gene>
<reference evidence="7 8" key="1">
    <citation type="journal article" date="2019" name="Int. J. Syst. Evol. Microbiol.">
        <title>The Global Catalogue of Microorganisms (GCM) 10K type strain sequencing project: providing services to taxonomists for standard genome sequencing and annotation.</title>
        <authorList>
            <consortium name="The Broad Institute Genomics Platform"/>
            <consortium name="The Broad Institute Genome Sequencing Center for Infectious Disease"/>
            <person name="Wu L."/>
            <person name="Ma J."/>
        </authorList>
    </citation>
    <scope>NUCLEOTIDE SEQUENCE [LARGE SCALE GENOMIC DNA]</scope>
    <source>
        <strain evidence="7 8">JCM 16034</strain>
    </source>
</reference>
<dbReference type="RefSeq" id="WP_344301218.1">
    <property type="nucleotide sequence ID" value="NZ_BAAAQW010000014.1"/>
</dbReference>
<evidence type="ECO:0000256" key="1">
    <source>
        <dbReference type="ARBA" id="ARBA00004651"/>
    </source>
</evidence>
<evidence type="ECO:0000313" key="8">
    <source>
        <dbReference type="Proteomes" id="UP001500432"/>
    </source>
</evidence>
<feature type="transmembrane region" description="Helical" evidence="5">
    <location>
        <begin position="226"/>
        <end position="246"/>
    </location>
</feature>
<keyword evidence="2 5" id="KW-0812">Transmembrane</keyword>
<dbReference type="InterPro" id="IPR011701">
    <property type="entry name" value="MFS"/>
</dbReference>
<feature type="transmembrane region" description="Helical" evidence="5">
    <location>
        <begin position="43"/>
        <end position="68"/>
    </location>
</feature>
<protein>
    <submittedName>
        <fullName evidence="7">Aromatic acid/H+ symport family MFS transporter</fullName>
    </submittedName>
</protein>
<feature type="transmembrane region" description="Helical" evidence="5">
    <location>
        <begin position="12"/>
        <end position="37"/>
    </location>
</feature>
<dbReference type="SUPFAM" id="SSF103473">
    <property type="entry name" value="MFS general substrate transporter"/>
    <property type="match status" value="1"/>
</dbReference>
<keyword evidence="3 5" id="KW-1133">Transmembrane helix</keyword>
<evidence type="ECO:0000259" key="6">
    <source>
        <dbReference type="PROSITE" id="PS50850"/>
    </source>
</evidence>
<dbReference type="Gene3D" id="1.20.1250.20">
    <property type="entry name" value="MFS general substrate transporter like domains"/>
    <property type="match status" value="2"/>
</dbReference>
<evidence type="ECO:0000256" key="2">
    <source>
        <dbReference type="ARBA" id="ARBA00022692"/>
    </source>
</evidence>
<keyword evidence="4 5" id="KW-0472">Membrane</keyword>
<dbReference type="EMBL" id="BAAAQW010000014">
    <property type="protein sequence ID" value="GAA2203469.1"/>
    <property type="molecule type" value="Genomic_DNA"/>
</dbReference>
<dbReference type="Pfam" id="PF07690">
    <property type="entry name" value="MFS_1"/>
    <property type="match status" value="1"/>
</dbReference>
<evidence type="ECO:0000256" key="3">
    <source>
        <dbReference type="ARBA" id="ARBA00022989"/>
    </source>
</evidence>
<dbReference type="InterPro" id="IPR036259">
    <property type="entry name" value="MFS_trans_sf"/>
</dbReference>
<comment type="subcellular location">
    <subcellularLocation>
        <location evidence="1">Cell membrane</location>
        <topology evidence="1">Multi-pass membrane protein</topology>
    </subcellularLocation>
</comment>
<evidence type="ECO:0000313" key="7">
    <source>
        <dbReference type="EMBL" id="GAA2203469.1"/>
    </source>
</evidence>
<evidence type="ECO:0000256" key="4">
    <source>
        <dbReference type="ARBA" id="ARBA00023136"/>
    </source>
</evidence>
<evidence type="ECO:0000256" key="5">
    <source>
        <dbReference type="SAM" id="Phobius"/>
    </source>
</evidence>
<dbReference type="InterPro" id="IPR020846">
    <property type="entry name" value="MFS_dom"/>
</dbReference>
<feature type="transmembrane region" description="Helical" evidence="5">
    <location>
        <begin position="170"/>
        <end position="189"/>
    </location>
</feature>
<feature type="transmembrane region" description="Helical" evidence="5">
    <location>
        <begin position="252"/>
        <end position="278"/>
    </location>
</feature>
<dbReference type="PANTHER" id="PTHR23508:SF10">
    <property type="entry name" value="CARBOXYLIC ACID TRANSPORTER PROTEIN HOMOLOG"/>
    <property type="match status" value="1"/>
</dbReference>
<feature type="transmembrane region" description="Helical" evidence="5">
    <location>
        <begin position="141"/>
        <end position="164"/>
    </location>
</feature>
<comment type="caution">
    <text evidence="7">The sequence shown here is derived from an EMBL/GenBank/DDBJ whole genome shotgun (WGS) entry which is preliminary data.</text>
</comment>
<keyword evidence="8" id="KW-1185">Reference proteome</keyword>
<dbReference type="PANTHER" id="PTHR23508">
    <property type="entry name" value="CARBOXYLIC ACID TRANSPORTER PROTEIN HOMOLOG"/>
    <property type="match status" value="1"/>
</dbReference>
<feature type="transmembrane region" description="Helical" evidence="5">
    <location>
        <begin position="109"/>
        <end position="129"/>
    </location>
</feature>
<feature type="domain" description="Major facilitator superfamily (MFS) profile" evidence="6">
    <location>
        <begin position="12"/>
        <end position="400"/>
    </location>
</feature>
<feature type="transmembrane region" description="Helical" evidence="5">
    <location>
        <begin position="80"/>
        <end position="103"/>
    </location>
</feature>